<gene>
    <name evidence="3" type="ORF">HMPREF9441_00859</name>
</gene>
<feature type="signal peptide" evidence="1">
    <location>
        <begin position="1"/>
        <end position="22"/>
    </location>
</feature>
<dbReference type="AlphaFoldDB" id="G5SND1"/>
<reference evidence="3 4" key="1">
    <citation type="submission" date="2011-03" db="EMBL/GenBank/DDBJ databases">
        <authorList>
            <person name="Weinstock G."/>
            <person name="Sodergren E."/>
            <person name="Clifton S."/>
            <person name="Fulton L."/>
            <person name="Fulton B."/>
            <person name="Courtney L."/>
            <person name="Fronick C."/>
            <person name="Harrison M."/>
            <person name="Strong C."/>
            <person name="Farmer C."/>
            <person name="Delahaunty K."/>
            <person name="Markovic C."/>
            <person name="Hall O."/>
            <person name="Minx P."/>
            <person name="Tomlinson C."/>
            <person name="Mitreva M."/>
            <person name="Hou S."/>
            <person name="Chen J."/>
            <person name="Wollam A."/>
            <person name="Pepin K.H."/>
            <person name="Johnson M."/>
            <person name="Bhonagiri V."/>
            <person name="Zhang X."/>
            <person name="Suruliraj S."/>
            <person name="Warren W."/>
            <person name="Chinwalla A."/>
            <person name="Mardis E.R."/>
            <person name="Wilson R.K."/>
        </authorList>
    </citation>
    <scope>NUCLEOTIDE SEQUENCE [LARGE SCALE GENOMIC DNA]</scope>
    <source>
        <strain evidence="3 4">YIT 11840</strain>
    </source>
</reference>
<dbReference type="PANTHER" id="PTHR42852:SF17">
    <property type="entry name" value="THIOREDOXIN-LIKE PROTEIN HI_1115"/>
    <property type="match status" value="1"/>
</dbReference>
<dbReference type="Gene3D" id="3.40.30.10">
    <property type="entry name" value="Glutaredoxin"/>
    <property type="match status" value="1"/>
</dbReference>
<dbReference type="Proteomes" id="UP000003598">
    <property type="component" value="Unassembled WGS sequence"/>
</dbReference>
<evidence type="ECO:0000256" key="1">
    <source>
        <dbReference type="SAM" id="SignalP"/>
    </source>
</evidence>
<dbReference type="PATRIC" id="fig|762968.3.peg.765"/>
<dbReference type="STRING" id="762968.HMPREF9441_00859"/>
<dbReference type="GO" id="GO:0016209">
    <property type="term" value="F:antioxidant activity"/>
    <property type="evidence" value="ECO:0007669"/>
    <property type="project" value="InterPro"/>
</dbReference>
<dbReference type="InterPro" id="IPR000866">
    <property type="entry name" value="AhpC/TSA"/>
</dbReference>
<comment type="caution">
    <text evidence="3">The sequence shown here is derived from an EMBL/GenBank/DDBJ whole genome shotgun (WGS) entry which is preliminary data.</text>
</comment>
<dbReference type="GO" id="GO:0016491">
    <property type="term" value="F:oxidoreductase activity"/>
    <property type="evidence" value="ECO:0007669"/>
    <property type="project" value="InterPro"/>
</dbReference>
<feature type="domain" description="Thioredoxin" evidence="2">
    <location>
        <begin position="18"/>
        <end position="163"/>
    </location>
</feature>
<dbReference type="SUPFAM" id="SSF52833">
    <property type="entry name" value="Thioredoxin-like"/>
    <property type="match status" value="1"/>
</dbReference>
<dbReference type="EMBL" id="AFFY01000015">
    <property type="protein sequence ID" value="EHH01196.1"/>
    <property type="molecule type" value="Genomic_DNA"/>
</dbReference>
<protein>
    <submittedName>
        <fullName evidence="3">Antioxidant, AhpC/TSA family</fullName>
    </submittedName>
</protein>
<accession>G5SND1</accession>
<keyword evidence="1" id="KW-0732">Signal</keyword>
<evidence type="ECO:0000259" key="2">
    <source>
        <dbReference type="PROSITE" id="PS51352"/>
    </source>
</evidence>
<dbReference type="InterPro" id="IPR036249">
    <property type="entry name" value="Thioredoxin-like_sf"/>
</dbReference>
<dbReference type="GeneID" id="93556539"/>
<dbReference type="InterPro" id="IPR013766">
    <property type="entry name" value="Thioredoxin_domain"/>
</dbReference>
<dbReference type="Pfam" id="PF00578">
    <property type="entry name" value="AhpC-TSA"/>
    <property type="match status" value="1"/>
</dbReference>
<sequence>MMRLSKLMSAVALCLVSLGAYAQLPSVQLKDLEGKTVNTAELSNNGKPFVISFFATWCKPCNRELKAIHEQYADWQEETGMKVIAVSIDQAQNINKVKPMVDGEGWEYEVLLDPNSEFRRAMGVQMIPHVFIIDGKGKIAESRSGYTDGAESHLIEKVRELIGEK</sequence>
<dbReference type="PROSITE" id="PS51352">
    <property type="entry name" value="THIOREDOXIN_2"/>
    <property type="match status" value="1"/>
</dbReference>
<dbReference type="InterPro" id="IPR050553">
    <property type="entry name" value="Thioredoxin_ResA/DsbE_sf"/>
</dbReference>
<dbReference type="HOGENOM" id="CLU_042529_11_2_10"/>
<dbReference type="OrthoDB" id="9794348at2"/>
<evidence type="ECO:0000313" key="4">
    <source>
        <dbReference type="Proteomes" id="UP000003598"/>
    </source>
</evidence>
<dbReference type="CDD" id="cd02966">
    <property type="entry name" value="TlpA_like_family"/>
    <property type="match status" value="1"/>
</dbReference>
<proteinExistence type="predicted"/>
<dbReference type="eggNOG" id="COG0526">
    <property type="taxonomic scope" value="Bacteria"/>
</dbReference>
<name>G5SND1_9BACT</name>
<dbReference type="PANTHER" id="PTHR42852">
    <property type="entry name" value="THIOL:DISULFIDE INTERCHANGE PROTEIN DSBE"/>
    <property type="match status" value="1"/>
</dbReference>
<feature type="chain" id="PRO_5003484357" evidence="1">
    <location>
        <begin position="23"/>
        <end position="165"/>
    </location>
</feature>
<evidence type="ECO:0000313" key="3">
    <source>
        <dbReference type="EMBL" id="EHH01196.1"/>
    </source>
</evidence>
<keyword evidence="4" id="KW-1185">Reference proteome</keyword>
<organism evidence="3 4">
    <name type="scientific">Paraprevotella clara YIT 11840</name>
    <dbReference type="NCBI Taxonomy" id="762968"/>
    <lineage>
        <taxon>Bacteria</taxon>
        <taxon>Pseudomonadati</taxon>
        <taxon>Bacteroidota</taxon>
        <taxon>Bacteroidia</taxon>
        <taxon>Bacteroidales</taxon>
        <taxon>Prevotellaceae</taxon>
        <taxon>Paraprevotella</taxon>
    </lineage>
</organism>
<dbReference type="RefSeq" id="WP_008618202.1">
    <property type="nucleotide sequence ID" value="NZ_JH376591.1"/>
</dbReference>